<dbReference type="CDD" id="cd10747">
    <property type="entry name" value="DnaJ_C"/>
    <property type="match status" value="1"/>
</dbReference>
<dbReference type="InterPro" id="IPR012724">
    <property type="entry name" value="DnaJ"/>
</dbReference>
<dbReference type="InterPro" id="IPR044713">
    <property type="entry name" value="DNJA1/2-like"/>
</dbReference>
<dbReference type="Gene3D" id="2.60.260.20">
    <property type="entry name" value="Urease metallochaperone UreE, N-terminal domain"/>
    <property type="match status" value="2"/>
</dbReference>
<dbReference type="HAMAP" id="MF_01152">
    <property type="entry name" value="DnaJ"/>
    <property type="match status" value="1"/>
</dbReference>
<evidence type="ECO:0000256" key="2">
    <source>
        <dbReference type="ARBA" id="ARBA00022737"/>
    </source>
</evidence>
<dbReference type="EMBL" id="LR877151">
    <property type="protein sequence ID" value="CAD2216733.1"/>
    <property type="molecule type" value="Genomic_DNA"/>
</dbReference>
<dbReference type="GO" id="GO:0051082">
    <property type="term" value="F:unfolded protein binding"/>
    <property type="evidence" value="ECO:0007669"/>
    <property type="project" value="InterPro"/>
</dbReference>
<dbReference type="CDD" id="cd10719">
    <property type="entry name" value="DnaJ_zf"/>
    <property type="match status" value="1"/>
</dbReference>
<dbReference type="Gene3D" id="1.10.287.110">
    <property type="entry name" value="DnaJ domain"/>
    <property type="match status" value="1"/>
</dbReference>
<protein>
    <submittedName>
        <fullName evidence="9">DnaJ domain/DnaJ C terminal domain/DnaJ central domain containing protein, putative</fullName>
    </submittedName>
</protein>
<dbReference type="Proteomes" id="UP000515908">
    <property type="component" value="Chromosome 07"/>
</dbReference>
<evidence type="ECO:0000259" key="7">
    <source>
        <dbReference type="PROSITE" id="PS50076"/>
    </source>
</evidence>
<dbReference type="PROSITE" id="PS51188">
    <property type="entry name" value="ZF_CR"/>
    <property type="match status" value="1"/>
</dbReference>
<keyword evidence="1 5" id="KW-0479">Metal-binding</keyword>
<organism evidence="9 10">
    <name type="scientific">Angomonas deanei</name>
    <dbReference type="NCBI Taxonomy" id="59799"/>
    <lineage>
        <taxon>Eukaryota</taxon>
        <taxon>Discoba</taxon>
        <taxon>Euglenozoa</taxon>
        <taxon>Kinetoplastea</taxon>
        <taxon>Metakinetoplastina</taxon>
        <taxon>Trypanosomatida</taxon>
        <taxon>Trypanosomatidae</taxon>
        <taxon>Strigomonadinae</taxon>
        <taxon>Angomonas</taxon>
    </lineage>
</organism>
<dbReference type="PANTHER" id="PTHR43888">
    <property type="entry name" value="DNAJ-LIKE-2, ISOFORM A-RELATED"/>
    <property type="match status" value="1"/>
</dbReference>
<evidence type="ECO:0000259" key="8">
    <source>
        <dbReference type="PROSITE" id="PS51188"/>
    </source>
</evidence>
<dbReference type="PRINTS" id="PR00625">
    <property type="entry name" value="JDOMAIN"/>
</dbReference>
<evidence type="ECO:0000256" key="6">
    <source>
        <dbReference type="SAM" id="MobiDB-lite"/>
    </source>
</evidence>
<dbReference type="VEuPathDB" id="TriTrypDB:ADEAN_000420600"/>
<dbReference type="GO" id="GO:0005524">
    <property type="term" value="F:ATP binding"/>
    <property type="evidence" value="ECO:0007669"/>
    <property type="project" value="InterPro"/>
</dbReference>
<keyword evidence="2" id="KW-0677">Repeat</keyword>
<evidence type="ECO:0000256" key="3">
    <source>
        <dbReference type="ARBA" id="ARBA00022771"/>
    </source>
</evidence>
<dbReference type="InterPro" id="IPR002939">
    <property type="entry name" value="DnaJ_C"/>
</dbReference>
<feature type="compositionally biased region" description="Basic and acidic residues" evidence="6">
    <location>
        <begin position="436"/>
        <end position="451"/>
    </location>
</feature>
<reference evidence="9 10" key="1">
    <citation type="submission" date="2020-08" db="EMBL/GenBank/DDBJ databases">
        <authorList>
            <person name="Newling K."/>
            <person name="Davey J."/>
            <person name="Forrester S."/>
        </authorList>
    </citation>
    <scope>NUCLEOTIDE SEQUENCE [LARGE SCALE GENOMIC DNA]</scope>
    <source>
        <strain evidence="10">Crithidia deanei Carvalho (ATCC PRA-265)</strain>
    </source>
</reference>
<dbReference type="Gene3D" id="2.10.230.10">
    <property type="entry name" value="Heat shock protein DnaJ, cysteine-rich domain"/>
    <property type="match status" value="1"/>
</dbReference>
<feature type="zinc finger region" description="CR-type" evidence="5">
    <location>
        <begin position="186"/>
        <end position="271"/>
    </location>
</feature>
<dbReference type="GO" id="GO:0009408">
    <property type="term" value="P:response to heat"/>
    <property type="evidence" value="ECO:0007669"/>
    <property type="project" value="InterPro"/>
</dbReference>
<dbReference type="Pfam" id="PF00684">
    <property type="entry name" value="DnaJ_CXXCXGXG"/>
    <property type="match status" value="1"/>
</dbReference>
<dbReference type="FunFam" id="2.10.230.10:FF:000001">
    <property type="entry name" value="DnaJ subfamily A member 2"/>
    <property type="match status" value="1"/>
</dbReference>
<evidence type="ECO:0000256" key="4">
    <source>
        <dbReference type="ARBA" id="ARBA00022833"/>
    </source>
</evidence>
<dbReference type="SUPFAM" id="SSF57938">
    <property type="entry name" value="DnaJ/Hsp40 cysteine-rich domain"/>
    <property type="match status" value="1"/>
</dbReference>
<accession>A0A7G2CDF4</accession>
<dbReference type="CDD" id="cd06257">
    <property type="entry name" value="DnaJ"/>
    <property type="match status" value="1"/>
</dbReference>
<name>A0A7G2CDF4_9TRYP</name>
<dbReference type="GO" id="GO:0008270">
    <property type="term" value="F:zinc ion binding"/>
    <property type="evidence" value="ECO:0007669"/>
    <property type="project" value="UniProtKB-KW"/>
</dbReference>
<dbReference type="PROSITE" id="PS50076">
    <property type="entry name" value="DNAJ_2"/>
    <property type="match status" value="1"/>
</dbReference>
<dbReference type="InterPro" id="IPR001623">
    <property type="entry name" value="DnaJ_domain"/>
</dbReference>
<evidence type="ECO:0000313" key="9">
    <source>
        <dbReference type="EMBL" id="CAD2216733.1"/>
    </source>
</evidence>
<feature type="region of interest" description="Disordered" evidence="6">
    <location>
        <begin position="407"/>
        <end position="471"/>
    </location>
</feature>
<feature type="domain" description="CR-type" evidence="8">
    <location>
        <begin position="186"/>
        <end position="271"/>
    </location>
</feature>
<proteinExistence type="inferred from homology"/>
<keyword evidence="3 5" id="KW-0863">Zinc-finger</keyword>
<feature type="domain" description="J" evidence="7">
    <location>
        <begin position="53"/>
        <end position="114"/>
    </location>
</feature>
<dbReference type="Pfam" id="PF01556">
    <property type="entry name" value="DnaJ_C"/>
    <property type="match status" value="1"/>
</dbReference>
<dbReference type="GO" id="GO:0006457">
    <property type="term" value="P:protein folding"/>
    <property type="evidence" value="ECO:0007669"/>
    <property type="project" value="InterPro"/>
</dbReference>
<dbReference type="InterPro" id="IPR036869">
    <property type="entry name" value="J_dom_sf"/>
</dbReference>
<gene>
    <name evidence="9" type="ORF">ADEAN_000420600</name>
</gene>
<dbReference type="InterPro" id="IPR036410">
    <property type="entry name" value="HSP_DnaJ_Cys-rich_dom_sf"/>
</dbReference>
<dbReference type="InterPro" id="IPR001305">
    <property type="entry name" value="HSP_DnaJ_Cys-rich_dom"/>
</dbReference>
<keyword evidence="10" id="KW-1185">Reference proteome</keyword>
<dbReference type="InterPro" id="IPR008971">
    <property type="entry name" value="HSP40/DnaJ_pept-bd"/>
</dbReference>
<dbReference type="Pfam" id="PF00226">
    <property type="entry name" value="DnaJ"/>
    <property type="match status" value="1"/>
</dbReference>
<keyword evidence="4 5" id="KW-0862">Zinc</keyword>
<dbReference type="AlphaFoldDB" id="A0A7G2CDF4"/>
<dbReference type="FunFam" id="2.60.260.20:FF:000013">
    <property type="entry name" value="DnaJ subfamily B member 11"/>
    <property type="match status" value="1"/>
</dbReference>
<evidence type="ECO:0000313" key="10">
    <source>
        <dbReference type="Proteomes" id="UP000515908"/>
    </source>
</evidence>
<evidence type="ECO:0000256" key="5">
    <source>
        <dbReference type="PROSITE-ProRule" id="PRU00546"/>
    </source>
</evidence>
<sequence>MFRFCCSSSRAALPLFGSNLSSSVLKNRGFPEAGEKYSNAFSSIRAYSGGNKDYYKILGVDKNADAKTIKSAYRKRALETHPDQGGNKEAFAEVAEAYETLSSPEKKQIYDQYGSEAANQHGFGGMGGGGGAGHRSAEDIFAEFFRGSGMGGFGDMFGGGAGRRGPPTVEPQEVRMRLTLEDVYKGSVKTVRVNRPQVCTECSGHGTKSKTAKPQCTQCKGSGQFVRQHRMGPGMVQQSIEQCPKCHGTGSSAKPEDQCPKCHGNGYKKVSQDVTIEIPAGVPSNVTLVVRGEGGMIPGAQPGDLHVHIEVSPHKTFQRRGDDLIVRREVTLAEALLGLKFSLKLLDGRTVNVETTVDQILKPDGVIKISGEGMPGASGSRGDVYIFTQLKMPAKLNDSQREHIKKAFGVPHTDSNASPGNTVKAKVMRETQSQLEEQKRGVWESSEEAHTGSRRSRGPRGGQQQAECATQ</sequence>
<dbReference type="SUPFAM" id="SSF46565">
    <property type="entry name" value="Chaperone J-domain"/>
    <property type="match status" value="1"/>
</dbReference>
<dbReference type="OrthoDB" id="550424at2759"/>
<dbReference type="SUPFAM" id="SSF49493">
    <property type="entry name" value="HSP40/DnaJ peptide-binding domain"/>
    <property type="match status" value="2"/>
</dbReference>
<dbReference type="GO" id="GO:0030544">
    <property type="term" value="F:Hsp70 protein binding"/>
    <property type="evidence" value="ECO:0007669"/>
    <property type="project" value="InterPro"/>
</dbReference>
<dbReference type="SMART" id="SM00271">
    <property type="entry name" value="DnaJ"/>
    <property type="match status" value="1"/>
</dbReference>
<evidence type="ECO:0000256" key="1">
    <source>
        <dbReference type="ARBA" id="ARBA00022723"/>
    </source>
</evidence>